<dbReference type="PANTHER" id="PTHR34293">
    <property type="entry name" value="HTH-TYPE TRANSCRIPTIONAL REGULATOR TRMBL2"/>
    <property type="match status" value="1"/>
</dbReference>
<feature type="domain" description="Transcription regulator TrmB N-terminal" evidence="1">
    <location>
        <begin position="9"/>
        <end position="75"/>
    </location>
</feature>
<dbReference type="RefSeq" id="WP_072578806.1">
    <property type="nucleotide sequence ID" value="NZ_CP016020.1"/>
</dbReference>
<dbReference type="Proteomes" id="UP000181936">
    <property type="component" value="Chromosome"/>
</dbReference>
<name>A0A1L3MNY7_9BACI</name>
<dbReference type="OrthoDB" id="1493540at2"/>
<dbReference type="InterPro" id="IPR002831">
    <property type="entry name" value="Tscrpt_reg_TrmB_N"/>
</dbReference>
<dbReference type="STRING" id="1547283.A9C19_04270"/>
<dbReference type="KEGG" id="bwh:A9C19_04270"/>
<evidence type="ECO:0000313" key="3">
    <source>
        <dbReference type="Proteomes" id="UP000181936"/>
    </source>
</evidence>
<protein>
    <submittedName>
        <fullName evidence="2">Transcriptional regulator</fullName>
    </submittedName>
</protein>
<sequence>MKDIIQQIQSLGLNQYEAKAYVSLVRQGATSAYQVSKESGIPRSRIYEILNGLEEEGIVIKEEINDSVQYSPLPVDVFLESVQSKWNNTYQSISETLKNFEVTEPTSDIRVMTLKGDRHILSFCRTLLQKAEKKVVISLWDNMYERLEQDLIDKAPNIDLKGIVFQVESPLSGLDIHRKTSYVDSIGENKWFILSIDGREMIYGPSIDERETAFYTDDPVHIYLLENYIWHDILVNRLVKEGKKDTDNWIAREREKFFGSN</sequence>
<evidence type="ECO:0000259" key="1">
    <source>
        <dbReference type="Pfam" id="PF01978"/>
    </source>
</evidence>
<dbReference type="AlphaFoldDB" id="A0A1L3MNY7"/>
<dbReference type="InterPro" id="IPR036388">
    <property type="entry name" value="WH-like_DNA-bd_sf"/>
</dbReference>
<dbReference type="PANTHER" id="PTHR34293:SF1">
    <property type="entry name" value="HTH-TYPE TRANSCRIPTIONAL REGULATOR TRMBL2"/>
    <property type="match status" value="1"/>
</dbReference>
<keyword evidence="3" id="KW-1185">Reference proteome</keyword>
<dbReference type="InterPro" id="IPR051797">
    <property type="entry name" value="TrmB-like"/>
</dbReference>
<accession>A0A1L3MNY7</accession>
<evidence type="ECO:0000313" key="2">
    <source>
        <dbReference type="EMBL" id="APH04012.1"/>
    </source>
</evidence>
<dbReference type="InterPro" id="IPR036390">
    <property type="entry name" value="WH_DNA-bd_sf"/>
</dbReference>
<dbReference type="Gene3D" id="1.10.10.10">
    <property type="entry name" value="Winged helix-like DNA-binding domain superfamily/Winged helix DNA-binding domain"/>
    <property type="match status" value="1"/>
</dbReference>
<dbReference type="Pfam" id="PF01978">
    <property type="entry name" value="TrmB"/>
    <property type="match status" value="1"/>
</dbReference>
<dbReference type="EMBL" id="CP016020">
    <property type="protein sequence ID" value="APH04012.1"/>
    <property type="molecule type" value="Genomic_DNA"/>
</dbReference>
<organism evidence="2 3">
    <name type="scientific">Bacillus weihaiensis</name>
    <dbReference type="NCBI Taxonomy" id="1547283"/>
    <lineage>
        <taxon>Bacteria</taxon>
        <taxon>Bacillati</taxon>
        <taxon>Bacillota</taxon>
        <taxon>Bacilli</taxon>
        <taxon>Bacillales</taxon>
        <taxon>Bacillaceae</taxon>
        <taxon>Bacillus</taxon>
    </lineage>
</organism>
<proteinExistence type="predicted"/>
<gene>
    <name evidence="2" type="ORF">A9C19_04270</name>
</gene>
<reference evidence="2 3" key="1">
    <citation type="journal article" date="2016" name="Sci. Rep.">
        <title>Complete genome sequence and transcriptomic analysis of a novel marine strain Bacillus weihaiensis reveals the mechanism of brown algae degradation.</title>
        <authorList>
            <person name="Zhu Y."/>
            <person name="Chen P."/>
            <person name="Bao Y."/>
            <person name="Men Y."/>
            <person name="Zeng Y."/>
            <person name="Yang J."/>
            <person name="Sun J."/>
            <person name="Sun Y."/>
        </authorList>
    </citation>
    <scope>NUCLEOTIDE SEQUENCE [LARGE SCALE GENOMIC DNA]</scope>
    <source>
        <strain evidence="2 3">Alg07</strain>
    </source>
</reference>
<dbReference type="CDD" id="cd09124">
    <property type="entry name" value="PLDc_like_TrmB_middle"/>
    <property type="match status" value="1"/>
</dbReference>
<dbReference type="SUPFAM" id="SSF46785">
    <property type="entry name" value="Winged helix' DNA-binding domain"/>
    <property type="match status" value="1"/>
</dbReference>